<gene>
    <name evidence="4" type="ORF">JJB07_02650</name>
</gene>
<dbReference type="SUPFAM" id="SSF52540">
    <property type="entry name" value="P-loop containing nucleoside triphosphate hydrolases"/>
    <property type="match status" value="1"/>
</dbReference>
<feature type="domain" description="Rad50/SbcC-type AAA" evidence="3">
    <location>
        <begin position="7"/>
        <end position="335"/>
    </location>
</feature>
<feature type="coiled-coil region" evidence="1">
    <location>
        <begin position="577"/>
        <end position="611"/>
    </location>
</feature>
<feature type="region of interest" description="Disordered" evidence="2">
    <location>
        <begin position="376"/>
        <end position="403"/>
    </location>
</feature>
<feature type="coiled-coil region" evidence="1">
    <location>
        <begin position="283"/>
        <end position="335"/>
    </location>
</feature>
<sequence length="858" mass="98388">MKIQKAHIDGFGRYAERDFEFGDGLNVIYGKNEAGKSTLQHFLLAMLYGQKNPKRKRTVYVEEEQKYRPWQTGTYGGKLWFSTEGTDYRVERNLRREDEWVRVFLNETGEEITSHFDLDSRKEPSFAQVLLGADRDLFAHALCVGPVQDRDRLAWLKSSVRQGGRAGEEGQEPATHEQQQMRLAEEVIAKYLESLGTERAASKPYGQALKLRDERHRELNDALERERTQAGARQEAEQTESQWQEFVRDEQMLRDAFFEKLTCFLSVQGAKRGELQGRIAQLAHALDQNREAARNELDNLSEETFRELQNDFNRFVNAKKELDSYQKRLDALLEESHTASSYVDQHRNFDEAQLLDVERTAQRLEWYESRLSPKELHADDEADSEFEGNSAPSRQAPSDRDTLVARQKQQRGKVWMFGAAAVLTTPLTFLHWAAIFVVLICISLAVMTALSIPRIQGDIEHWDAEREREALEREADLAEQARLERHLQDLLADFSVDTPRQYRQKWNNLLKAREQAALYERQNLWLSGEVSRAKGERDILARRLLRQIGGEESKASRLDTEQVRQAIYLWERRFNEAKALQNQASVWERELDLLNFELQTLESDLSRWEEIAARFGLQIEPPSLLFQPEDVESAELDSLYQSWDAAERLLLEQKSNVAEATTRYRTLVEGQKSLSDLLLEKELADADLSALESERSALLLAQEVWGEVREELYQTVAPKFASTLAEVAARITQGRYGDITLDSSDSVKALSPDSGYTVDLSSLSEGTIDQISFALGLALSGWSIPGGDVLPLLLDEPFRRYDDDRLDAVLQVLLEEAKHRQIFLFTCREQEVERVLQAGGDGVRLVELNSAKYGMINQ</sequence>
<protein>
    <submittedName>
        <fullName evidence="4">AAA family ATPase</fullName>
    </submittedName>
</protein>
<reference evidence="4 5" key="1">
    <citation type="submission" date="2021-01" db="EMBL/GenBank/DDBJ databases">
        <title>Tumebacillus sp. strain ITR2 16S ribosomal RNA gene Genome sequencing and assembly.</title>
        <authorList>
            <person name="Kang M."/>
        </authorList>
    </citation>
    <scope>NUCLEOTIDE SEQUENCE [LARGE SCALE GENOMIC DNA]</scope>
    <source>
        <strain evidence="4 5">ITR2</strain>
    </source>
</reference>
<keyword evidence="1" id="KW-0175">Coiled coil</keyword>
<name>A0ABS1J5I3_9BACL</name>
<dbReference type="PANTHER" id="PTHR41259">
    <property type="entry name" value="DOUBLE-STRAND BREAK REPAIR RAD50 ATPASE, PUTATIVE-RELATED"/>
    <property type="match status" value="1"/>
</dbReference>
<evidence type="ECO:0000259" key="3">
    <source>
        <dbReference type="Pfam" id="PF13476"/>
    </source>
</evidence>
<evidence type="ECO:0000256" key="1">
    <source>
        <dbReference type="SAM" id="Coils"/>
    </source>
</evidence>
<dbReference type="Pfam" id="PF13476">
    <property type="entry name" value="AAA_23"/>
    <property type="match status" value="1"/>
</dbReference>
<accession>A0ABS1J5I3</accession>
<dbReference type="InterPro" id="IPR038729">
    <property type="entry name" value="Rad50/SbcC_AAA"/>
</dbReference>
<feature type="region of interest" description="Disordered" evidence="2">
    <location>
        <begin position="222"/>
        <end position="243"/>
    </location>
</feature>
<evidence type="ECO:0000313" key="5">
    <source>
        <dbReference type="Proteomes" id="UP000602284"/>
    </source>
</evidence>
<comment type="caution">
    <text evidence="4">The sequence shown here is derived from an EMBL/GenBank/DDBJ whole genome shotgun (WGS) entry which is preliminary data.</text>
</comment>
<organism evidence="4 5">
    <name type="scientific">Tumebacillus amylolyticus</name>
    <dbReference type="NCBI Taxonomy" id="2801339"/>
    <lineage>
        <taxon>Bacteria</taxon>
        <taxon>Bacillati</taxon>
        <taxon>Bacillota</taxon>
        <taxon>Bacilli</taxon>
        <taxon>Bacillales</taxon>
        <taxon>Alicyclobacillaceae</taxon>
        <taxon>Tumebacillus</taxon>
    </lineage>
</organism>
<evidence type="ECO:0000256" key="2">
    <source>
        <dbReference type="SAM" id="MobiDB-lite"/>
    </source>
</evidence>
<dbReference type="EMBL" id="JAEQNB010000001">
    <property type="protein sequence ID" value="MBL0385538.1"/>
    <property type="molecule type" value="Genomic_DNA"/>
</dbReference>
<keyword evidence="5" id="KW-1185">Reference proteome</keyword>
<dbReference type="InterPro" id="IPR027417">
    <property type="entry name" value="P-loop_NTPase"/>
</dbReference>
<dbReference type="RefSeq" id="WP_201630878.1">
    <property type="nucleotide sequence ID" value="NZ_JAEQNB010000001.1"/>
</dbReference>
<dbReference type="Gene3D" id="3.40.50.300">
    <property type="entry name" value="P-loop containing nucleotide triphosphate hydrolases"/>
    <property type="match status" value="2"/>
</dbReference>
<dbReference type="PANTHER" id="PTHR41259:SF1">
    <property type="entry name" value="DOUBLE-STRAND BREAK REPAIR RAD50 ATPASE, PUTATIVE-RELATED"/>
    <property type="match status" value="1"/>
</dbReference>
<evidence type="ECO:0000313" key="4">
    <source>
        <dbReference type="EMBL" id="MBL0385538.1"/>
    </source>
</evidence>
<proteinExistence type="predicted"/>
<dbReference type="Proteomes" id="UP000602284">
    <property type="component" value="Unassembled WGS sequence"/>
</dbReference>